<feature type="region of interest" description="Disordered" evidence="2">
    <location>
        <begin position="552"/>
        <end position="609"/>
    </location>
</feature>
<accession>A0ABN9T5I5</accession>
<organism evidence="3 4">
    <name type="scientific">Prorocentrum cordatum</name>
    <dbReference type="NCBI Taxonomy" id="2364126"/>
    <lineage>
        <taxon>Eukaryota</taxon>
        <taxon>Sar</taxon>
        <taxon>Alveolata</taxon>
        <taxon>Dinophyceae</taxon>
        <taxon>Prorocentrales</taxon>
        <taxon>Prorocentraceae</taxon>
        <taxon>Prorocentrum</taxon>
    </lineage>
</organism>
<reference evidence="3" key="1">
    <citation type="submission" date="2023-10" db="EMBL/GenBank/DDBJ databases">
        <authorList>
            <person name="Chen Y."/>
            <person name="Shah S."/>
            <person name="Dougan E. K."/>
            <person name="Thang M."/>
            <person name="Chan C."/>
        </authorList>
    </citation>
    <scope>NUCLEOTIDE SEQUENCE [LARGE SCALE GENOMIC DNA]</scope>
</reference>
<keyword evidence="4" id="KW-1185">Reference proteome</keyword>
<evidence type="ECO:0000256" key="1">
    <source>
        <dbReference type="SAM" id="Coils"/>
    </source>
</evidence>
<feature type="region of interest" description="Disordered" evidence="2">
    <location>
        <begin position="1"/>
        <end position="23"/>
    </location>
</feature>
<gene>
    <name evidence="3" type="ORF">PCOR1329_LOCUS35755</name>
</gene>
<evidence type="ECO:0000256" key="2">
    <source>
        <dbReference type="SAM" id="MobiDB-lite"/>
    </source>
</evidence>
<sequence length="609" mass="65263">RLARTTSRPSARSGHTPGGRRVIGEGQESQKVFEEFSEWCEERSKNLAYDIKTGNTDVASLKATISEEAAMIASLTTKTEELVSAIATDEADLKASTFIREKESADSSAEKAELMDIIDTLERAIGILERHGASMLQLKNAKNVAQALDVMVGASMFSQADAQRLTALVQGSEEDGGDNLGAPSAAVYEGHSGGIVATLTDLLEKAQAQLKEASGAETANLHNFQQLKQSIEDEIAYGKKELAEAKANTASSGEKKAAAEGDLQATSSDLAEDVKVQADLHQQCMTTAQDFEAEVRSRAEELKALAEAKKALTENTGAADGLAYGLNQVSFIQKLSTGADLAHFEAVRYVRDLARKQNSKALAQLASRMASAMRMSSGNGEDPFAKVKGLIQDMIEKLESEAGADAKHKAYCDKEIAYADEKKANRVSEIEKLTTSIDQMSARSAQLKEEIAALEKGLANVATSQAAMDKLRSEEHAQFLANKADMEQGLEGVKMALKILTEYYAKEGKDHGAAQGSGEGIIGLLEVCESDFSKGLAEYVGAEQTAVAEYEQQTKDHEVETATKQQDVKYKTKAAPGSSGVSEPTSSGPCRGVFRPRAPRGRHARAPKI</sequence>
<dbReference type="EMBL" id="CAUYUJ010014366">
    <property type="protein sequence ID" value="CAK0840275.1"/>
    <property type="molecule type" value="Genomic_DNA"/>
</dbReference>
<feature type="compositionally biased region" description="Basic and acidic residues" evidence="2">
    <location>
        <begin position="552"/>
        <end position="570"/>
    </location>
</feature>
<evidence type="ECO:0000313" key="3">
    <source>
        <dbReference type="EMBL" id="CAK0840275.1"/>
    </source>
</evidence>
<feature type="coiled-coil region" evidence="1">
    <location>
        <begin position="196"/>
        <end position="248"/>
    </location>
</feature>
<name>A0ABN9T5I5_9DINO</name>
<feature type="compositionally biased region" description="Basic residues" evidence="2">
    <location>
        <begin position="597"/>
        <end position="609"/>
    </location>
</feature>
<feature type="compositionally biased region" description="Polar residues" evidence="2">
    <location>
        <begin position="1"/>
        <end position="10"/>
    </location>
</feature>
<feature type="compositionally biased region" description="Polar residues" evidence="2">
    <location>
        <begin position="579"/>
        <end position="588"/>
    </location>
</feature>
<keyword evidence="1" id="KW-0175">Coiled coil</keyword>
<evidence type="ECO:0000313" key="4">
    <source>
        <dbReference type="Proteomes" id="UP001189429"/>
    </source>
</evidence>
<protein>
    <submittedName>
        <fullName evidence="3">Uncharacterized protein</fullName>
    </submittedName>
</protein>
<feature type="non-terminal residue" evidence="3">
    <location>
        <position position="1"/>
    </location>
</feature>
<dbReference type="Proteomes" id="UP001189429">
    <property type="component" value="Unassembled WGS sequence"/>
</dbReference>
<feature type="coiled-coil region" evidence="1">
    <location>
        <begin position="430"/>
        <end position="457"/>
    </location>
</feature>
<comment type="caution">
    <text evidence="3">The sequence shown here is derived from an EMBL/GenBank/DDBJ whole genome shotgun (WGS) entry which is preliminary data.</text>
</comment>
<proteinExistence type="predicted"/>